<dbReference type="EMBL" id="AP028914">
    <property type="protein sequence ID" value="BES95055.1"/>
    <property type="molecule type" value="Genomic_DNA"/>
</dbReference>
<name>A0ABN7AVU1_9HEMI</name>
<evidence type="ECO:0000313" key="2">
    <source>
        <dbReference type="Proteomes" id="UP001307889"/>
    </source>
</evidence>
<gene>
    <name evidence="1" type="ORF">NTJ_07864</name>
</gene>
<reference evidence="1 2" key="1">
    <citation type="submission" date="2023-09" db="EMBL/GenBank/DDBJ databases">
        <title>Nesidiocoris tenuis whole genome shotgun sequence.</title>
        <authorList>
            <person name="Shibata T."/>
            <person name="Shimoda M."/>
            <person name="Kobayashi T."/>
            <person name="Uehara T."/>
        </authorList>
    </citation>
    <scope>NUCLEOTIDE SEQUENCE [LARGE SCALE GENOMIC DNA]</scope>
    <source>
        <strain evidence="1 2">Japan</strain>
    </source>
</reference>
<keyword evidence="2" id="KW-1185">Reference proteome</keyword>
<protein>
    <submittedName>
        <fullName evidence="1">Uncharacterized protein</fullName>
    </submittedName>
</protein>
<proteinExistence type="predicted"/>
<evidence type="ECO:0000313" key="1">
    <source>
        <dbReference type="EMBL" id="BES95055.1"/>
    </source>
</evidence>
<dbReference type="Proteomes" id="UP001307889">
    <property type="component" value="Chromosome 6"/>
</dbReference>
<organism evidence="1 2">
    <name type="scientific">Nesidiocoris tenuis</name>
    <dbReference type="NCBI Taxonomy" id="355587"/>
    <lineage>
        <taxon>Eukaryota</taxon>
        <taxon>Metazoa</taxon>
        <taxon>Ecdysozoa</taxon>
        <taxon>Arthropoda</taxon>
        <taxon>Hexapoda</taxon>
        <taxon>Insecta</taxon>
        <taxon>Pterygota</taxon>
        <taxon>Neoptera</taxon>
        <taxon>Paraneoptera</taxon>
        <taxon>Hemiptera</taxon>
        <taxon>Heteroptera</taxon>
        <taxon>Panheteroptera</taxon>
        <taxon>Cimicomorpha</taxon>
        <taxon>Miridae</taxon>
        <taxon>Dicyphina</taxon>
        <taxon>Nesidiocoris</taxon>
    </lineage>
</organism>
<accession>A0ABN7AVU1</accession>
<sequence length="85" mass="9133">MAPFDRGGEEAPQILTLVECASAHATFMAPFDRSGEEAPTILTLVECPLRARYVQGAIRHWRGGGAHNTRAGGMPLCARYVHGAI</sequence>